<protein>
    <recommendedName>
        <fullName evidence="9">Transcription factor domain-containing protein</fullName>
    </recommendedName>
</protein>
<dbReference type="Proteomes" id="UP000019471">
    <property type="component" value="Unassembled WGS sequence"/>
</dbReference>
<dbReference type="GO" id="GO:0005634">
    <property type="term" value="C:nucleus"/>
    <property type="evidence" value="ECO:0007669"/>
    <property type="project" value="UniProtKB-SubCell"/>
</dbReference>
<evidence type="ECO:0000313" key="8">
    <source>
        <dbReference type="Proteomes" id="UP000019471"/>
    </source>
</evidence>
<evidence type="ECO:0000256" key="4">
    <source>
        <dbReference type="ARBA" id="ARBA00023163"/>
    </source>
</evidence>
<feature type="region of interest" description="Disordered" evidence="6">
    <location>
        <begin position="70"/>
        <end position="90"/>
    </location>
</feature>
<dbReference type="GeneID" id="19186833"/>
<comment type="caution">
    <text evidence="7">The sequence shown here is derived from an EMBL/GenBank/DDBJ whole genome shotgun (WGS) entry which is preliminary data.</text>
</comment>
<dbReference type="RefSeq" id="XP_007740906.1">
    <property type="nucleotide sequence ID" value="XM_007742716.1"/>
</dbReference>
<dbReference type="CDD" id="cd12148">
    <property type="entry name" value="fungal_TF_MHR"/>
    <property type="match status" value="1"/>
</dbReference>
<dbReference type="GO" id="GO:0000981">
    <property type="term" value="F:DNA-binding transcription factor activity, RNA polymerase II-specific"/>
    <property type="evidence" value="ECO:0007669"/>
    <property type="project" value="TreeGrafter"/>
</dbReference>
<feature type="compositionally biased region" description="Polar residues" evidence="6">
    <location>
        <begin position="77"/>
        <end position="90"/>
    </location>
</feature>
<evidence type="ECO:0000256" key="6">
    <source>
        <dbReference type="SAM" id="MobiDB-lite"/>
    </source>
</evidence>
<accession>W9XYS0</accession>
<dbReference type="EMBL" id="AMGX01000002">
    <property type="protein sequence ID" value="EXJ75404.1"/>
    <property type="molecule type" value="Genomic_DNA"/>
</dbReference>
<keyword evidence="5" id="KW-0539">Nucleus</keyword>
<name>W9XYS0_9EURO</name>
<evidence type="ECO:0000313" key="7">
    <source>
        <dbReference type="EMBL" id="EXJ75404.1"/>
    </source>
</evidence>
<keyword evidence="4" id="KW-0804">Transcription</keyword>
<gene>
    <name evidence="7" type="ORF">A1O5_02100</name>
</gene>
<dbReference type="HOGENOM" id="CLU_011455_3_0_1"/>
<evidence type="ECO:0000256" key="5">
    <source>
        <dbReference type="ARBA" id="ARBA00023242"/>
    </source>
</evidence>
<proteinExistence type="predicted"/>
<dbReference type="PANTHER" id="PTHR31845">
    <property type="entry name" value="FINGER DOMAIN PROTEIN, PUTATIVE-RELATED"/>
    <property type="match status" value="1"/>
</dbReference>
<organism evidence="7 8">
    <name type="scientific">Cladophialophora psammophila CBS 110553</name>
    <dbReference type="NCBI Taxonomy" id="1182543"/>
    <lineage>
        <taxon>Eukaryota</taxon>
        <taxon>Fungi</taxon>
        <taxon>Dikarya</taxon>
        <taxon>Ascomycota</taxon>
        <taxon>Pezizomycotina</taxon>
        <taxon>Eurotiomycetes</taxon>
        <taxon>Chaetothyriomycetidae</taxon>
        <taxon>Chaetothyriales</taxon>
        <taxon>Herpotrichiellaceae</taxon>
        <taxon>Cladophialophora</taxon>
    </lineage>
</organism>
<keyword evidence="3" id="KW-0238">DNA-binding</keyword>
<dbReference type="OrthoDB" id="3163292at2759"/>
<reference evidence="7 8" key="1">
    <citation type="submission" date="2013-03" db="EMBL/GenBank/DDBJ databases">
        <title>The Genome Sequence of Cladophialophora psammophila CBS 110553.</title>
        <authorList>
            <consortium name="The Broad Institute Genomics Platform"/>
            <person name="Cuomo C."/>
            <person name="de Hoog S."/>
            <person name="Gorbushina A."/>
            <person name="Walker B."/>
            <person name="Young S.K."/>
            <person name="Zeng Q."/>
            <person name="Gargeya S."/>
            <person name="Fitzgerald M."/>
            <person name="Haas B."/>
            <person name="Abouelleil A."/>
            <person name="Allen A.W."/>
            <person name="Alvarado L."/>
            <person name="Arachchi H.M."/>
            <person name="Berlin A.M."/>
            <person name="Chapman S.B."/>
            <person name="Gainer-Dewar J."/>
            <person name="Goldberg J."/>
            <person name="Griggs A."/>
            <person name="Gujja S."/>
            <person name="Hansen M."/>
            <person name="Howarth C."/>
            <person name="Imamovic A."/>
            <person name="Ireland A."/>
            <person name="Larimer J."/>
            <person name="McCowan C."/>
            <person name="Murphy C."/>
            <person name="Pearson M."/>
            <person name="Poon T.W."/>
            <person name="Priest M."/>
            <person name="Roberts A."/>
            <person name="Saif S."/>
            <person name="Shea T."/>
            <person name="Sisk P."/>
            <person name="Sykes S."/>
            <person name="Wortman J."/>
            <person name="Nusbaum C."/>
            <person name="Birren B."/>
        </authorList>
    </citation>
    <scope>NUCLEOTIDE SEQUENCE [LARGE SCALE GENOMIC DNA]</scope>
    <source>
        <strain evidence="7 8">CBS 110553</strain>
    </source>
</reference>
<evidence type="ECO:0000256" key="1">
    <source>
        <dbReference type="ARBA" id="ARBA00004123"/>
    </source>
</evidence>
<dbReference type="PANTHER" id="PTHR31845:SF21">
    <property type="entry name" value="REGULATORY PROTEIN LEU3"/>
    <property type="match status" value="1"/>
</dbReference>
<dbReference type="STRING" id="1182543.W9XYS0"/>
<dbReference type="InterPro" id="IPR051089">
    <property type="entry name" value="prtT"/>
</dbReference>
<dbReference type="GO" id="GO:0000976">
    <property type="term" value="F:transcription cis-regulatory region binding"/>
    <property type="evidence" value="ECO:0007669"/>
    <property type="project" value="TreeGrafter"/>
</dbReference>
<evidence type="ECO:0000256" key="3">
    <source>
        <dbReference type="ARBA" id="ARBA00023125"/>
    </source>
</evidence>
<evidence type="ECO:0000256" key="2">
    <source>
        <dbReference type="ARBA" id="ARBA00023015"/>
    </source>
</evidence>
<evidence type="ECO:0008006" key="9">
    <source>
        <dbReference type="Google" id="ProtNLM"/>
    </source>
</evidence>
<dbReference type="AlphaFoldDB" id="W9XYS0"/>
<sequence length="614" mass="68625">MACDARVKAPNPCSRCKSNDKDCCFVKNFKRVSTRRYGERSFDQIYHGCSSRRPSITRDIVNELHIVRASQNHDEQSPPQSNGPSTTPSGARSAFVLSADMEVEHSANFVLGSVSIPPGVAVELFQHFERYYLPRVAFIAPIQSLARFVADSPLLFWTMVLIASQHHDKYSHLYQDLFFPHQVLLAPLSNTAIRSLENVHAILLLCLWPIPKRRILHDPSWVYIGMAVNSCMALNCHKPLAQRQTVPNGADPCENVDAQTRCLTWLACFSVGTQTAIFLGFAPPISSFHQLKYVRKAIDQLSCWLSRESQAGLAICEIMCNYAVSLEDVEDPAAHLSLTNMFDSRLDNVEQTYFAQWTPELGIHLHVAKLNLYAMSALLPLQESSLANAQNVINRQTLFLRGLESATTLINYMKNIAFQRDPEDKSPTERFPFLPSHFFSGLFFSAVFLFRIFICLKPLSPAHGERAFQGMIDAQSTFRVLPHHRGLARAARLIGKLVEKAQTAGAAGGHWPLAELTVTNRLGASILWDTFARMQGEANLGRRNPTGEAIGALKMRLIGPDPLPPAPEMTVRLQNFAGEPLVRTAAAEERELSSWASWGVDLDDFGFDFDQQML</sequence>
<keyword evidence="8" id="KW-1185">Reference proteome</keyword>
<comment type="subcellular location">
    <subcellularLocation>
        <location evidence="1">Nucleus</location>
    </subcellularLocation>
</comment>
<keyword evidence="2" id="KW-0805">Transcription regulation</keyword>